<evidence type="ECO:0000256" key="1">
    <source>
        <dbReference type="SAM" id="Phobius"/>
    </source>
</evidence>
<dbReference type="Proteomes" id="UP000563426">
    <property type="component" value="Unassembled WGS sequence"/>
</dbReference>
<accession>A0A3A8GY23</accession>
<evidence type="ECO:0000313" key="2">
    <source>
        <dbReference type="EMBL" id="NOK35044.1"/>
    </source>
</evidence>
<gene>
    <name evidence="2" type="ORF">HMI49_17735</name>
</gene>
<dbReference type="EMBL" id="JABFJV010000092">
    <property type="protein sequence ID" value="NOK35044.1"/>
    <property type="molecule type" value="Genomic_DNA"/>
</dbReference>
<sequence>MRSPVFVIAGYVLREAASRKFILAFMVGLTLVLATVALSLKLEVVDGALAATRLFGEVMRSNIMSVDVALRPVYRAAAYLVFYGGILFGIVACSDFAPGLLSPGRIEHLLALPLQRWHLLAGTFVGVMTLALGGTVYAAGGLTLIFGVKAGYWTMGPLIAGGLACVGFAAVYAVMLTTATLVRSAALCSAAGFVLLVGGILAGFRADVSRYLEAGFGRTAFNAVTLVLPRLSALATRAADLASSTPMEKGSLGMLLGGVLVFGLGALSVGFWHFEGKDC</sequence>
<dbReference type="OrthoDB" id="5498071at2"/>
<comment type="caution">
    <text evidence="2">The sequence shown here is derived from an EMBL/GenBank/DDBJ whole genome shotgun (WGS) entry which is preliminary data.</text>
</comment>
<keyword evidence="1" id="KW-1133">Transmembrane helix</keyword>
<keyword evidence="3" id="KW-1185">Reference proteome</keyword>
<feature type="transmembrane region" description="Helical" evidence="1">
    <location>
        <begin position="119"/>
        <end position="146"/>
    </location>
</feature>
<dbReference type="AlphaFoldDB" id="A0A3A8GY23"/>
<feature type="transmembrane region" description="Helical" evidence="1">
    <location>
        <begin position="181"/>
        <end position="204"/>
    </location>
</feature>
<organism evidence="2 3">
    <name type="scientific">Corallococcus exercitus</name>
    <dbReference type="NCBI Taxonomy" id="2316736"/>
    <lineage>
        <taxon>Bacteria</taxon>
        <taxon>Pseudomonadati</taxon>
        <taxon>Myxococcota</taxon>
        <taxon>Myxococcia</taxon>
        <taxon>Myxococcales</taxon>
        <taxon>Cystobacterineae</taxon>
        <taxon>Myxococcaceae</taxon>
        <taxon>Corallococcus</taxon>
    </lineage>
</organism>
<evidence type="ECO:0000313" key="3">
    <source>
        <dbReference type="Proteomes" id="UP000563426"/>
    </source>
</evidence>
<reference evidence="2 3" key="1">
    <citation type="submission" date="2020-05" db="EMBL/GenBank/DDBJ databases">
        <authorList>
            <person name="Whitworth D."/>
        </authorList>
    </citation>
    <scope>NUCLEOTIDE SEQUENCE [LARGE SCALE GENOMIC DNA]</scope>
    <source>
        <strain evidence="2 3">AB043B</strain>
    </source>
</reference>
<feature type="transmembrane region" description="Helical" evidence="1">
    <location>
        <begin position="152"/>
        <end position="174"/>
    </location>
</feature>
<feature type="transmembrane region" description="Helical" evidence="1">
    <location>
        <begin position="21"/>
        <end position="40"/>
    </location>
</feature>
<keyword evidence="1" id="KW-0812">Transmembrane</keyword>
<keyword evidence="1" id="KW-0472">Membrane</keyword>
<feature type="transmembrane region" description="Helical" evidence="1">
    <location>
        <begin position="252"/>
        <end position="274"/>
    </location>
</feature>
<feature type="transmembrane region" description="Helical" evidence="1">
    <location>
        <begin position="76"/>
        <end position="98"/>
    </location>
</feature>
<name>A0A3A8GY23_9BACT</name>
<protein>
    <submittedName>
        <fullName evidence="2">Uncharacterized protein</fullName>
    </submittedName>
</protein>
<dbReference type="RefSeq" id="WP_120530462.1">
    <property type="nucleotide sequence ID" value="NZ_JABFJV010000092.1"/>
</dbReference>
<proteinExistence type="predicted"/>